<reference evidence="4" key="1">
    <citation type="journal article" date="2020" name="mSystems">
        <title>Genome- and Community-Level Interaction Insights into Carbon Utilization and Element Cycling Functions of Hydrothermarchaeota in Hydrothermal Sediment.</title>
        <authorList>
            <person name="Zhou Z."/>
            <person name="Liu Y."/>
            <person name="Xu W."/>
            <person name="Pan J."/>
            <person name="Luo Z.H."/>
            <person name="Li M."/>
        </authorList>
    </citation>
    <scope>NUCLEOTIDE SEQUENCE [LARGE SCALE GENOMIC DNA]</scope>
    <source>
        <strain evidence="4">HyVt-389</strain>
    </source>
</reference>
<feature type="chain" id="PRO_5027917552" description="Doubled CXXCH motif domain-containing protein" evidence="2">
    <location>
        <begin position="25"/>
        <end position="378"/>
    </location>
</feature>
<feature type="signal peptide" evidence="2">
    <location>
        <begin position="1"/>
        <end position="24"/>
    </location>
</feature>
<name>A0A7C1VP90_DESA2</name>
<evidence type="ECO:0000313" key="4">
    <source>
        <dbReference type="EMBL" id="HEC67903.1"/>
    </source>
</evidence>
<organism evidence="4">
    <name type="scientific">Desulfofervidus auxilii</name>
    <dbReference type="NCBI Taxonomy" id="1621989"/>
    <lineage>
        <taxon>Bacteria</taxon>
        <taxon>Pseudomonadati</taxon>
        <taxon>Thermodesulfobacteriota</taxon>
        <taxon>Candidatus Desulfofervidia</taxon>
        <taxon>Candidatus Desulfofervidales</taxon>
        <taxon>Candidatus Desulfofervidaceae</taxon>
        <taxon>Candidatus Desulfofervidus</taxon>
    </lineage>
</organism>
<dbReference type="Pfam" id="PF09699">
    <property type="entry name" value="Paired_CXXCH_1"/>
    <property type="match status" value="1"/>
</dbReference>
<gene>
    <name evidence="4" type="ORF">ENI35_03710</name>
</gene>
<evidence type="ECO:0000259" key="3">
    <source>
        <dbReference type="Pfam" id="PF09699"/>
    </source>
</evidence>
<dbReference type="InterPro" id="IPR036280">
    <property type="entry name" value="Multihaem_cyt_sf"/>
</dbReference>
<dbReference type="Proteomes" id="UP000885738">
    <property type="component" value="Unassembled WGS sequence"/>
</dbReference>
<sequence length="378" mass="39767">MKRWSWLAVVIVGVMLLFSGVAVAKVSGPCVNCHTMHNSQGGSPMDYDESGELNKALTRGDCLGCHGQGQANNLINSIPQVLHTATIDLPGGNFAYITGSKDVDSSDSAAVANSDCCGHNVVDIGEAEDNSNMFPPPGDEFNQTDIKVDTFTCAGKYGCHGRRDVEDPFAAISGAHHTDDSFLKFGSIDEDSQGGDPGSSYRFLVGVKGGEEDWSDLSTSGESSTVHNEYKGATSGAEGTATSPGNNTISGLCAECHGDFHGSSGNIGSSSPWLRHPTDIQLPGTGTEYYKYNAGTGSNNTYSVEAPVARVTIPTTSPSQYVNPGTTDAIVMCLSCHRAHASANADLLRWNYEDINAGSGTDENARCFICHTSKDGVE</sequence>
<dbReference type="AlphaFoldDB" id="A0A7C1VP90"/>
<proteinExistence type="predicted"/>
<protein>
    <recommendedName>
        <fullName evidence="3">Doubled CXXCH motif domain-containing protein</fullName>
    </recommendedName>
</protein>
<feature type="compositionally biased region" description="Polar residues" evidence="1">
    <location>
        <begin position="216"/>
        <end position="227"/>
    </location>
</feature>
<evidence type="ECO:0000256" key="1">
    <source>
        <dbReference type="SAM" id="MobiDB-lite"/>
    </source>
</evidence>
<feature type="domain" description="Doubled CXXCH motif" evidence="3">
    <location>
        <begin position="332"/>
        <end position="375"/>
    </location>
</feature>
<feature type="region of interest" description="Disordered" evidence="1">
    <location>
        <begin position="215"/>
        <end position="243"/>
    </location>
</feature>
<dbReference type="EMBL" id="DRIH01000122">
    <property type="protein sequence ID" value="HEC67903.1"/>
    <property type="molecule type" value="Genomic_DNA"/>
</dbReference>
<evidence type="ECO:0000256" key="2">
    <source>
        <dbReference type="SAM" id="SignalP"/>
    </source>
</evidence>
<comment type="caution">
    <text evidence="4">The sequence shown here is derived from an EMBL/GenBank/DDBJ whole genome shotgun (WGS) entry which is preliminary data.</text>
</comment>
<dbReference type="SUPFAM" id="SSF48695">
    <property type="entry name" value="Multiheme cytochromes"/>
    <property type="match status" value="1"/>
</dbReference>
<keyword evidence="2" id="KW-0732">Signal</keyword>
<accession>A0A7C1VP90</accession>
<dbReference type="InterPro" id="IPR010177">
    <property type="entry name" value="Paired_CXXCH_1"/>
</dbReference>